<dbReference type="OrthoDB" id="9805474at2"/>
<dbReference type="InterPro" id="IPR035919">
    <property type="entry name" value="EAL_sf"/>
</dbReference>
<feature type="transmembrane region" description="Helical" evidence="1">
    <location>
        <begin position="169"/>
        <end position="186"/>
    </location>
</feature>
<keyword evidence="4" id="KW-1185">Reference proteome</keyword>
<dbReference type="EMBL" id="CP017831">
    <property type="protein sequence ID" value="AOZ96712.1"/>
    <property type="molecule type" value="Genomic_DNA"/>
</dbReference>
<dbReference type="CDD" id="cd01948">
    <property type="entry name" value="EAL"/>
    <property type="match status" value="1"/>
</dbReference>
<sequence>MEIRSPIVAILVLGILILVYLRKTVPQLYSARLFFGFLVAAFINVLIEIIECFVFTDMTGAFKSLRKTMQWLYASSTLIAIYSIWIYAYSKITKNRIVSNVLVVLTAIPMFISVVTLFFGKIEYGRSKTGYYYNYGPMITLCYVIGLTYIIVTIISVFIQRSRLRKEDFFALEGALILWVFLGLLQSLKKGVQVSSIAMMLMGLILFLVIENPKELYEKSIINVKTKDAFTLLLLELFGLKRNFYIISVIFTGKTNVLSASDTKELRAVQKTIADYGRVRLGTSAYLTDWNTLSFIVKKTERIEEFMDFINNYDGGGGNYKLTFSILEIPKYSQKADETLQILSYVSCEYINTQSSPNLVITEAVVDKMLYRNTIEDVVRKAVKEKAFEVYYQPILKVEDGSFSSAEALVRLRRTNSENYISPEDFIPIAEKCGLILEIDDLVFEKVCSFIAENNLSSYGIKAIEVNLSGNEVVDFQAYDRLIRKMEKYHIPPNFINFEITETAYINNDEAFKENVRKLKEKGSTFSMDDFGSGYSNLLEILKMDYRIVKMDKEFIWNCLDKNKPENMKMLKYTVKFLKDYGLHILAEGVETLEQAEILIENGVEYLQGFYYSRPIPEKEYIKFLTDLKGEKR</sequence>
<feature type="domain" description="EAL" evidence="2">
    <location>
        <begin position="372"/>
        <end position="629"/>
    </location>
</feature>
<feature type="transmembrane region" description="Helical" evidence="1">
    <location>
        <begin position="132"/>
        <end position="157"/>
    </location>
</feature>
<feature type="transmembrane region" description="Helical" evidence="1">
    <location>
        <begin position="101"/>
        <end position="120"/>
    </location>
</feature>
<evidence type="ECO:0000259" key="2">
    <source>
        <dbReference type="PROSITE" id="PS50883"/>
    </source>
</evidence>
<reference evidence="4" key="1">
    <citation type="submission" date="2016-10" db="EMBL/GenBank/DDBJ databases">
        <title>The complete genome sequence of the rumen bacterium Butyrivibrio hungatei MB2003.</title>
        <authorList>
            <person name="Palevich N."/>
            <person name="Kelly W.J."/>
            <person name="Leahy S.C."/>
            <person name="Altermann E."/>
            <person name="Rakonjac J."/>
            <person name="Attwood G.T."/>
        </authorList>
    </citation>
    <scope>NUCLEOTIDE SEQUENCE [LARGE SCALE GENOMIC DNA]</scope>
    <source>
        <strain evidence="4">MB2003</strain>
    </source>
</reference>
<dbReference type="GO" id="GO:0071111">
    <property type="term" value="F:cyclic-guanylate-specific phosphodiesterase activity"/>
    <property type="evidence" value="ECO:0007669"/>
    <property type="project" value="InterPro"/>
</dbReference>
<dbReference type="AlphaFoldDB" id="A0A1D9P2J7"/>
<accession>A0A1D9P2J7</accession>
<feature type="transmembrane region" description="Helical" evidence="1">
    <location>
        <begin position="6"/>
        <end position="21"/>
    </location>
</feature>
<organism evidence="3 4">
    <name type="scientific">Butyrivibrio hungatei</name>
    <dbReference type="NCBI Taxonomy" id="185008"/>
    <lineage>
        <taxon>Bacteria</taxon>
        <taxon>Bacillati</taxon>
        <taxon>Bacillota</taxon>
        <taxon>Clostridia</taxon>
        <taxon>Lachnospirales</taxon>
        <taxon>Lachnospiraceae</taxon>
        <taxon>Butyrivibrio</taxon>
    </lineage>
</organism>
<dbReference type="SMART" id="SM00052">
    <property type="entry name" value="EAL"/>
    <property type="match status" value="1"/>
</dbReference>
<protein>
    <submittedName>
        <fullName evidence="3">EAL domain-containing protein</fullName>
    </submittedName>
</protein>
<dbReference type="Pfam" id="PF00563">
    <property type="entry name" value="EAL"/>
    <property type="match status" value="1"/>
</dbReference>
<gene>
    <name evidence="3" type="ORF">bhn_I1679</name>
</gene>
<dbReference type="Gene3D" id="3.20.20.450">
    <property type="entry name" value="EAL domain"/>
    <property type="match status" value="1"/>
</dbReference>
<dbReference type="RefSeq" id="WP_083385870.1">
    <property type="nucleotide sequence ID" value="NZ_CP017831.1"/>
</dbReference>
<dbReference type="Proteomes" id="UP000179284">
    <property type="component" value="Chromosome I"/>
</dbReference>
<evidence type="ECO:0000256" key="1">
    <source>
        <dbReference type="SAM" id="Phobius"/>
    </source>
</evidence>
<feature type="transmembrane region" description="Helical" evidence="1">
    <location>
        <begin position="192"/>
        <end position="210"/>
    </location>
</feature>
<dbReference type="KEGG" id="bhu:bhn_I1679"/>
<dbReference type="PANTHER" id="PTHR33121">
    <property type="entry name" value="CYCLIC DI-GMP PHOSPHODIESTERASE PDEF"/>
    <property type="match status" value="1"/>
</dbReference>
<keyword evidence="1" id="KW-0812">Transmembrane</keyword>
<evidence type="ECO:0000313" key="4">
    <source>
        <dbReference type="Proteomes" id="UP000179284"/>
    </source>
</evidence>
<feature type="transmembrane region" description="Helical" evidence="1">
    <location>
        <begin position="71"/>
        <end position="89"/>
    </location>
</feature>
<dbReference type="InterPro" id="IPR050706">
    <property type="entry name" value="Cyclic-di-GMP_PDE-like"/>
</dbReference>
<evidence type="ECO:0000313" key="3">
    <source>
        <dbReference type="EMBL" id="AOZ96712.1"/>
    </source>
</evidence>
<keyword evidence="1" id="KW-0472">Membrane</keyword>
<dbReference type="SUPFAM" id="SSF141868">
    <property type="entry name" value="EAL domain-like"/>
    <property type="match status" value="1"/>
</dbReference>
<name>A0A1D9P2J7_9FIRM</name>
<dbReference type="PROSITE" id="PS50883">
    <property type="entry name" value="EAL"/>
    <property type="match status" value="1"/>
</dbReference>
<dbReference type="InterPro" id="IPR001633">
    <property type="entry name" value="EAL_dom"/>
</dbReference>
<keyword evidence="1" id="KW-1133">Transmembrane helix</keyword>
<feature type="transmembrane region" description="Helical" evidence="1">
    <location>
        <begin position="230"/>
        <end position="251"/>
    </location>
</feature>
<feature type="transmembrane region" description="Helical" evidence="1">
    <location>
        <begin position="33"/>
        <end position="56"/>
    </location>
</feature>
<proteinExistence type="predicted"/>
<dbReference type="PANTHER" id="PTHR33121:SF70">
    <property type="entry name" value="SIGNALING PROTEIN YKOW"/>
    <property type="match status" value="1"/>
</dbReference>